<dbReference type="AlphaFoldDB" id="A0A1M6TWS0"/>
<feature type="transmembrane region" description="Helical" evidence="1">
    <location>
        <begin position="85"/>
        <end position="104"/>
    </location>
</feature>
<feature type="transmembrane region" description="Helical" evidence="1">
    <location>
        <begin position="57"/>
        <end position="78"/>
    </location>
</feature>
<keyword evidence="1" id="KW-1133">Transmembrane helix</keyword>
<dbReference type="OrthoDB" id="1523552at2"/>
<evidence type="ECO:0000313" key="3">
    <source>
        <dbReference type="Proteomes" id="UP000184497"/>
    </source>
</evidence>
<protein>
    <recommendedName>
        <fullName evidence="4">DUF1499 domain-containing protein</fullName>
    </recommendedName>
</protein>
<evidence type="ECO:0000256" key="1">
    <source>
        <dbReference type="SAM" id="Phobius"/>
    </source>
</evidence>
<keyword evidence="3" id="KW-1185">Reference proteome</keyword>
<evidence type="ECO:0000313" key="2">
    <source>
        <dbReference type="EMBL" id="SHK61343.1"/>
    </source>
</evidence>
<reference evidence="3" key="1">
    <citation type="submission" date="2016-11" db="EMBL/GenBank/DDBJ databases">
        <authorList>
            <person name="Varghese N."/>
            <person name="Submissions S."/>
        </authorList>
    </citation>
    <scope>NUCLEOTIDE SEQUENCE [LARGE SCALE GENOMIC DNA]</scope>
    <source>
        <strain evidence="3">CGMCC 1.10835</strain>
    </source>
</reference>
<keyword evidence="1" id="KW-0812">Transmembrane</keyword>
<accession>A0A1M6TWS0</accession>
<dbReference type="EMBL" id="FRAQ01000002">
    <property type="protein sequence ID" value="SHK61343.1"/>
    <property type="molecule type" value="Genomic_DNA"/>
</dbReference>
<sequence>MLSKTNSPRRGGKWPLITAWLGVILLIVAGILMAGAGPAYRAELIQLGTSFTWLRQGAQLASGAAVLGLITLVVAGILRRWRPALVGALVSVTVVAMIAIPMQMKQRAQSVPPIHDITTDMENPPAFTALAAAREEAPNEVDYPGAETARQQQAAYPKLKPIIIDMPMASAMAAAKATIQARGWEIAGTTANTIEATATTRWFGFKDDVAIRMTETETGVRVDMRSASRVGKSDLGTNAERIQVFLEDLAKR</sequence>
<name>A0A1M6TWS0_9GAMM</name>
<dbReference type="Proteomes" id="UP000184497">
    <property type="component" value="Unassembled WGS sequence"/>
</dbReference>
<dbReference type="RefSeq" id="WP_072798075.1">
    <property type="nucleotide sequence ID" value="NZ_FRAQ01000002.1"/>
</dbReference>
<gene>
    <name evidence="2" type="ORF">SAMN05216369_2458</name>
</gene>
<keyword evidence="1" id="KW-0472">Membrane</keyword>
<dbReference type="InterPro" id="IPR010865">
    <property type="entry name" value="DUF1499"/>
</dbReference>
<proteinExistence type="predicted"/>
<dbReference type="STRING" id="564117.SAMN05216369_2458"/>
<dbReference type="Pfam" id="PF07386">
    <property type="entry name" value="DUF1499"/>
    <property type="match status" value="1"/>
</dbReference>
<evidence type="ECO:0008006" key="4">
    <source>
        <dbReference type="Google" id="ProtNLM"/>
    </source>
</evidence>
<organism evidence="2 3">
    <name type="scientific">Marinobacter antarcticus</name>
    <dbReference type="NCBI Taxonomy" id="564117"/>
    <lineage>
        <taxon>Bacteria</taxon>
        <taxon>Pseudomonadati</taxon>
        <taxon>Pseudomonadota</taxon>
        <taxon>Gammaproteobacteria</taxon>
        <taxon>Pseudomonadales</taxon>
        <taxon>Marinobacteraceae</taxon>
        <taxon>Marinobacter</taxon>
    </lineage>
</organism>